<evidence type="ECO:0000313" key="1">
    <source>
        <dbReference type="EMBL" id="CAG6620321.1"/>
    </source>
</evidence>
<dbReference type="EMBL" id="HBUF01047476">
    <property type="protein sequence ID" value="CAG6620319.1"/>
    <property type="molecule type" value="Transcribed_RNA"/>
</dbReference>
<proteinExistence type="predicted"/>
<dbReference type="EMBL" id="HBUF01047479">
    <property type="protein sequence ID" value="CAG6620322.1"/>
    <property type="molecule type" value="Transcribed_RNA"/>
</dbReference>
<accession>A0A8D8M4A0</accession>
<organism evidence="1">
    <name type="scientific">Cacopsylla melanoneura</name>
    <dbReference type="NCBI Taxonomy" id="428564"/>
    <lineage>
        <taxon>Eukaryota</taxon>
        <taxon>Metazoa</taxon>
        <taxon>Ecdysozoa</taxon>
        <taxon>Arthropoda</taxon>
        <taxon>Hexapoda</taxon>
        <taxon>Insecta</taxon>
        <taxon>Pterygota</taxon>
        <taxon>Neoptera</taxon>
        <taxon>Paraneoptera</taxon>
        <taxon>Hemiptera</taxon>
        <taxon>Sternorrhyncha</taxon>
        <taxon>Psylloidea</taxon>
        <taxon>Psyllidae</taxon>
        <taxon>Psyllinae</taxon>
        <taxon>Cacopsylla</taxon>
    </lineage>
</organism>
<dbReference type="EMBL" id="HBUF01047477">
    <property type="protein sequence ID" value="CAG6620320.1"/>
    <property type="molecule type" value="Transcribed_RNA"/>
</dbReference>
<dbReference type="EMBL" id="HBUF01047478">
    <property type="protein sequence ID" value="CAG6620321.1"/>
    <property type="molecule type" value="Transcribed_RNA"/>
</dbReference>
<name>A0A8D8M4A0_9HEMI</name>
<dbReference type="AlphaFoldDB" id="A0A8D8M4A0"/>
<sequence length="113" mass="13245">MFITWTIWTLSHTLPKEVAFIFIYKMTMNNFVNNLMPALVLRQRKTGDLGSWCSTKTQRNSHGVGKVNAHWRLCISKYVIPIQSICTTRMFQTKSHNDAAFPCQQFYLHNFSR</sequence>
<reference evidence="1" key="1">
    <citation type="submission" date="2021-05" db="EMBL/GenBank/DDBJ databases">
        <authorList>
            <person name="Alioto T."/>
            <person name="Alioto T."/>
            <person name="Gomez Garrido J."/>
        </authorList>
    </citation>
    <scope>NUCLEOTIDE SEQUENCE</scope>
</reference>
<protein>
    <submittedName>
        <fullName evidence="1">Uncharacterized protein</fullName>
    </submittedName>
</protein>